<evidence type="ECO:0000313" key="2">
    <source>
        <dbReference type="EMBL" id="KAG0568844.1"/>
    </source>
</evidence>
<gene>
    <name evidence="2" type="ORF">KC19_6G048800</name>
</gene>
<evidence type="ECO:0000259" key="1">
    <source>
        <dbReference type="Pfam" id="PF12146"/>
    </source>
</evidence>
<dbReference type="InterPro" id="IPR000073">
    <property type="entry name" value="AB_hydrolase_1"/>
</dbReference>
<dbReference type="InterPro" id="IPR051044">
    <property type="entry name" value="MAG_DAG_Lipase"/>
</dbReference>
<dbReference type="PANTHER" id="PTHR11614">
    <property type="entry name" value="PHOSPHOLIPASE-RELATED"/>
    <property type="match status" value="1"/>
</dbReference>
<dbReference type="SUPFAM" id="SSF53474">
    <property type="entry name" value="alpha/beta-Hydrolases"/>
    <property type="match status" value="1"/>
</dbReference>
<feature type="domain" description="Serine aminopeptidase S33" evidence="1">
    <location>
        <begin position="57"/>
        <end position="295"/>
    </location>
</feature>
<dbReference type="PRINTS" id="PR00111">
    <property type="entry name" value="ABHYDROLASE"/>
</dbReference>
<dbReference type="Pfam" id="PF12146">
    <property type="entry name" value="Hydrolase_4"/>
    <property type="match status" value="1"/>
</dbReference>
<dbReference type="AlphaFoldDB" id="A0A8T0HF36"/>
<dbReference type="InterPro" id="IPR029058">
    <property type="entry name" value="AB_hydrolase_fold"/>
</dbReference>
<name>A0A8T0HF36_CERPU</name>
<sequence>MEREPHPCCDATSASIFGEMDPVEFYAKHRVVYIEDTLVNSRKLRQCWRSWVPEGGRVRGVVCVCHGYGADAGWLVQLSCIAIAKEGYAVYAIDHQGHGKSEGLKGHIPDLNAVVDDCIAFFDPKRGSHKGMPCFLYGESLGGAIALLIHLRQPEVWQGVVLNGAMCGIGKFKPPWPAEHLLALVAGFIPTWPIVPTKDIPTISFREPWKRDLARNNPNRYPGKPRAATAQEFLRVVKEIESRASQVTAPLLILHGDHDVVCDPDGSKMMYQNAGSKDKTLHIYPGMWHQLVGEPAEGVEQVFGDMFAWLEAHLPTQAHS</sequence>
<reference evidence="2 3" key="1">
    <citation type="submission" date="2020-06" db="EMBL/GenBank/DDBJ databases">
        <title>WGS assembly of Ceratodon purpureus strain R40.</title>
        <authorList>
            <person name="Carey S.B."/>
            <person name="Jenkins J."/>
            <person name="Shu S."/>
            <person name="Lovell J.T."/>
            <person name="Sreedasyam A."/>
            <person name="Maumus F."/>
            <person name="Tiley G.P."/>
            <person name="Fernandez-Pozo N."/>
            <person name="Barry K."/>
            <person name="Chen C."/>
            <person name="Wang M."/>
            <person name="Lipzen A."/>
            <person name="Daum C."/>
            <person name="Saski C.A."/>
            <person name="Payton A.C."/>
            <person name="Mcbreen J.C."/>
            <person name="Conrad R.E."/>
            <person name="Kollar L.M."/>
            <person name="Olsson S."/>
            <person name="Huttunen S."/>
            <person name="Landis J.B."/>
            <person name="Wickett N.J."/>
            <person name="Johnson M.G."/>
            <person name="Rensing S.A."/>
            <person name="Grimwood J."/>
            <person name="Schmutz J."/>
            <person name="Mcdaniel S.F."/>
        </authorList>
    </citation>
    <scope>NUCLEOTIDE SEQUENCE [LARGE SCALE GENOMIC DNA]</scope>
    <source>
        <strain evidence="2 3">R40</strain>
    </source>
</reference>
<dbReference type="FunFam" id="3.40.50.1820:FF:000132">
    <property type="entry name" value="caffeoylshikimate esterase"/>
    <property type="match status" value="1"/>
</dbReference>
<comment type="caution">
    <text evidence="2">The sequence shown here is derived from an EMBL/GenBank/DDBJ whole genome shotgun (WGS) entry which is preliminary data.</text>
</comment>
<proteinExistence type="predicted"/>
<dbReference type="Proteomes" id="UP000822688">
    <property type="component" value="Chromosome 6"/>
</dbReference>
<dbReference type="Gene3D" id="3.40.50.1820">
    <property type="entry name" value="alpha/beta hydrolase"/>
    <property type="match status" value="1"/>
</dbReference>
<dbReference type="InterPro" id="IPR022742">
    <property type="entry name" value="Hydrolase_4"/>
</dbReference>
<protein>
    <recommendedName>
        <fullName evidence="1">Serine aminopeptidase S33 domain-containing protein</fullName>
    </recommendedName>
</protein>
<keyword evidence="3" id="KW-1185">Reference proteome</keyword>
<organism evidence="2 3">
    <name type="scientific">Ceratodon purpureus</name>
    <name type="common">Fire moss</name>
    <name type="synonym">Dicranum purpureum</name>
    <dbReference type="NCBI Taxonomy" id="3225"/>
    <lineage>
        <taxon>Eukaryota</taxon>
        <taxon>Viridiplantae</taxon>
        <taxon>Streptophyta</taxon>
        <taxon>Embryophyta</taxon>
        <taxon>Bryophyta</taxon>
        <taxon>Bryophytina</taxon>
        <taxon>Bryopsida</taxon>
        <taxon>Dicranidae</taxon>
        <taxon>Pseudoditrichales</taxon>
        <taxon>Ditrichaceae</taxon>
        <taxon>Ceratodon</taxon>
    </lineage>
</organism>
<accession>A0A8T0HF36</accession>
<dbReference type="EMBL" id="CM026427">
    <property type="protein sequence ID" value="KAG0568844.1"/>
    <property type="molecule type" value="Genomic_DNA"/>
</dbReference>
<evidence type="ECO:0000313" key="3">
    <source>
        <dbReference type="Proteomes" id="UP000822688"/>
    </source>
</evidence>